<evidence type="ECO:0000256" key="9">
    <source>
        <dbReference type="ARBA" id="ARBA00023224"/>
    </source>
</evidence>
<keyword evidence="4" id="KW-0145">Chemotaxis</keyword>
<evidence type="ECO:0000256" key="5">
    <source>
        <dbReference type="ARBA" id="ARBA00022519"/>
    </source>
</evidence>
<organism evidence="16 17">
    <name type="scientific">Halothiobacillus diazotrophicus</name>
    <dbReference type="NCBI Taxonomy" id="1860122"/>
    <lineage>
        <taxon>Bacteria</taxon>
        <taxon>Pseudomonadati</taxon>
        <taxon>Pseudomonadota</taxon>
        <taxon>Gammaproteobacteria</taxon>
        <taxon>Chromatiales</taxon>
        <taxon>Halothiobacillaceae</taxon>
        <taxon>Halothiobacillus</taxon>
    </lineage>
</organism>
<dbReference type="SMART" id="SM00304">
    <property type="entry name" value="HAMP"/>
    <property type="match status" value="2"/>
</dbReference>
<dbReference type="InterPro" id="IPR035965">
    <property type="entry name" value="PAS-like_dom_sf"/>
</dbReference>
<evidence type="ECO:0000256" key="1">
    <source>
        <dbReference type="ARBA" id="ARBA00004429"/>
    </source>
</evidence>
<evidence type="ECO:0000256" key="12">
    <source>
        <dbReference type="SAM" id="Phobius"/>
    </source>
</evidence>
<dbReference type="KEGG" id="haz:A9404_02245"/>
<dbReference type="GO" id="GO:0052131">
    <property type="term" value="P:positive aerotaxis"/>
    <property type="evidence" value="ECO:0007669"/>
    <property type="project" value="UniProtKB-ARBA"/>
</dbReference>
<feature type="transmembrane region" description="Helical" evidence="12">
    <location>
        <begin position="185"/>
        <end position="203"/>
    </location>
</feature>
<keyword evidence="8 12" id="KW-0472">Membrane</keyword>
<comment type="subcellular location">
    <subcellularLocation>
        <location evidence="1">Cell inner membrane</location>
        <topology evidence="1">Multi-pass membrane protein</topology>
    </subcellularLocation>
</comment>
<dbReference type="Gene3D" id="1.10.287.950">
    <property type="entry name" value="Methyl-accepting chemotaxis protein"/>
    <property type="match status" value="1"/>
</dbReference>
<dbReference type="PANTHER" id="PTHR32089:SF112">
    <property type="entry name" value="LYSOZYME-LIKE PROTEIN-RELATED"/>
    <property type="match status" value="1"/>
</dbReference>
<comment type="similarity">
    <text evidence="10">Belongs to the methyl-accepting chemotaxis (MCP) protein family.</text>
</comment>
<keyword evidence="5" id="KW-0997">Cell inner membrane</keyword>
<evidence type="ECO:0000256" key="3">
    <source>
        <dbReference type="ARBA" id="ARBA00022481"/>
    </source>
</evidence>
<evidence type="ECO:0000256" key="11">
    <source>
        <dbReference type="PROSITE-ProRule" id="PRU00284"/>
    </source>
</evidence>
<dbReference type="OrthoDB" id="9781845at2"/>
<dbReference type="CDD" id="cd11386">
    <property type="entry name" value="MCP_signal"/>
    <property type="match status" value="1"/>
</dbReference>
<dbReference type="Pfam" id="PF00015">
    <property type="entry name" value="MCPsignal"/>
    <property type="match status" value="1"/>
</dbReference>
<feature type="transmembrane region" description="Helical" evidence="12">
    <location>
        <begin position="150"/>
        <end position="173"/>
    </location>
</feature>
<evidence type="ECO:0000256" key="6">
    <source>
        <dbReference type="ARBA" id="ARBA00022692"/>
    </source>
</evidence>
<dbReference type="NCBIfam" id="TIGR00229">
    <property type="entry name" value="sensory_box"/>
    <property type="match status" value="1"/>
</dbReference>
<dbReference type="SMART" id="SM00283">
    <property type="entry name" value="MA"/>
    <property type="match status" value="1"/>
</dbReference>
<dbReference type="PANTHER" id="PTHR32089">
    <property type="entry name" value="METHYL-ACCEPTING CHEMOTAXIS PROTEIN MCPB"/>
    <property type="match status" value="1"/>
</dbReference>
<evidence type="ECO:0000256" key="2">
    <source>
        <dbReference type="ARBA" id="ARBA00022475"/>
    </source>
</evidence>
<keyword evidence="17" id="KW-1185">Reference proteome</keyword>
<dbReference type="Pfam" id="PF00672">
    <property type="entry name" value="HAMP"/>
    <property type="match status" value="1"/>
</dbReference>
<accession>A0A191ZEQ2</accession>
<dbReference type="FunFam" id="3.30.450.20:FF:000046">
    <property type="entry name" value="Aerotaxis sensor receptor"/>
    <property type="match status" value="1"/>
</dbReference>
<dbReference type="PROSITE" id="PS50112">
    <property type="entry name" value="PAS"/>
    <property type="match status" value="1"/>
</dbReference>
<sequence length="555" mass="61101">MKNNGPVTQRNVTFSDDVFLVSTTDLKGVITYVNDDFIAVSGFTRDELVGKSHNVVRHPDMPAAAFADLWQTLKKGESWRNLVKNRCKNGDHYWVDAYVSPIFKEREIIGYQSVRTRPTDTQIRDAEKLFKQLNADPSATMPKKRGFHDYSALLLINFGMLFLMAFQTFNLYLLFTSQSPLDAEHLIMGVLGLFWPIPMYLIVRSLFRPIKHTAAELKRIAAGYLRDRIDVKGRNEVGSIAESTKSLQARLITVIGEFTESSVTLSSVAEQLSSSSEQSVRGLERQTSQTEMVAAAMNQMTATVQDVARNASQTAEAVHQAQKQTAEGQQELQRTHAAINQLSARLDGTAKVIDTLRTKGDAIENVVKLISGIADQTNLLALNAAIEAARAGEHGRGFAVVADEVRSLAAKTQSSTIEIRDMIEQLRSGIVEAVDVVQQGHSQMENVKERATATEQALGQINTAVQHIGDMSTQIATATEEQSLVAEEMNRNITEISNQTETATRLSRDNAALGDQIAKLSEELQYIVAAYNLGIDGSKISSRQNARGRGSKANN</sequence>
<dbReference type="PRINTS" id="PR00260">
    <property type="entry name" value="CHEMTRNSDUCR"/>
</dbReference>
<keyword evidence="2" id="KW-1003">Cell membrane</keyword>
<evidence type="ECO:0008006" key="18">
    <source>
        <dbReference type="Google" id="ProtNLM"/>
    </source>
</evidence>
<evidence type="ECO:0000259" key="14">
    <source>
        <dbReference type="PROSITE" id="PS50112"/>
    </source>
</evidence>
<dbReference type="GO" id="GO:0005886">
    <property type="term" value="C:plasma membrane"/>
    <property type="evidence" value="ECO:0007669"/>
    <property type="project" value="UniProtKB-SubCell"/>
</dbReference>
<keyword evidence="7 12" id="KW-1133">Transmembrane helix</keyword>
<dbReference type="Pfam" id="PF08447">
    <property type="entry name" value="PAS_3"/>
    <property type="match status" value="1"/>
</dbReference>
<evidence type="ECO:0000259" key="15">
    <source>
        <dbReference type="PROSITE" id="PS50885"/>
    </source>
</evidence>
<dbReference type="CDD" id="cd06225">
    <property type="entry name" value="HAMP"/>
    <property type="match status" value="1"/>
</dbReference>
<feature type="domain" description="HAMP" evidence="15">
    <location>
        <begin position="204"/>
        <end position="256"/>
    </location>
</feature>
<protein>
    <recommendedName>
        <fullName evidence="18">Chemotaxis protein</fullName>
    </recommendedName>
</protein>
<dbReference type="InterPro" id="IPR004090">
    <property type="entry name" value="Chemotax_Me-accpt_rcpt"/>
</dbReference>
<dbReference type="Gene3D" id="3.30.450.20">
    <property type="entry name" value="PAS domain"/>
    <property type="match status" value="1"/>
</dbReference>
<evidence type="ECO:0000256" key="7">
    <source>
        <dbReference type="ARBA" id="ARBA00022989"/>
    </source>
</evidence>
<reference evidence="16 17" key="1">
    <citation type="submission" date="2016-06" db="EMBL/GenBank/DDBJ databases">
        <title>Insight into the functional genes involving in sulfur oxidation in Pearl River water.</title>
        <authorList>
            <person name="Luo J."/>
            <person name="Tan X."/>
            <person name="Lin W."/>
        </authorList>
    </citation>
    <scope>NUCLEOTIDE SEQUENCE [LARGE SCALE GENOMIC DNA]</scope>
    <source>
        <strain evidence="16 17">LS2</strain>
    </source>
</reference>
<dbReference type="InterPro" id="IPR004089">
    <property type="entry name" value="MCPsignal_dom"/>
</dbReference>
<evidence type="ECO:0000256" key="10">
    <source>
        <dbReference type="ARBA" id="ARBA00029447"/>
    </source>
</evidence>
<keyword evidence="6 12" id="KW-0812">Transmembrane</keyword>
<dbReference type="InterPro" id="IPR013655">
    <property type="entry name" value="PAS_fold_3"/>
</dbReference>
<dbReference type="FunFam" id="1.10.287.950:FF:000001">
    <property type="entry name" value="Methyl-accepting chemotaxis sensory transducer"/>
    <property type="match status" value="1"/>
</dbReference>
<dbReference type="GO" id="GO:0004888">
    <property type="term" value="F:transmembrane signaling receptor activity"/>
    <property type="evidence" value="ECO:0007669"/>
    <property type="project" value="InterPro"/>
</dbReference>
<dbReference type="AlphaFoldDB" id="A0A191ZEQ2"/>
<dbReference type="Proteomes" id="UP000078596">
    <property type="component" value="Chromosome"/>
</dbReference>
<gene>
    <name evidence="16" type="ORF">A9404_02245</name>
</gene>
<dbReference type="PROSITE" id="PS50885">
    <property type="entry name" value="HAMP"/>
    <property type="match status" value="1"/>
</dbReference>
<feature type="domain" description="Methyl-accepting transducer" evidence="13">
    <location>
        <begin position="261"/>
        <end position="497"/>
    </location>
</feature>
<name>A0A191ZEQ2_9GAMM</name>
<evidence type="ECO:0000256" key="8">
    <source>
        <dbReference type="ARBA" id="ARBA00023136"/>
    </source>
</evidence>
<feature type="domain" description="PAS" evidence="14">
    <location>
        <begin position="25"/>
        <end position="76"/>
    </location>
</feature>
<evidence type="ECO:0000313" key="17">
    <source>
        <dbReference type="Proteomes" id="UP000078596"/>
    </source>
</evidence>
<keyword evidence="3" id="KW-0488">Methylation</keyword>
<evidence type="ECO:0000313" key="16">
    <source>
        <dbReference type="EMBL" id="ANJ66356.1"/>
    </source>
</evidence>
<dbReference type="GO" id="GO:0007165">
    <property type="term" value="P:signal transduction"/>
    <property type="evidence" value="ECO:0007669"/>
    <property type="project" value="UniProtKB-KW"/>
</dbReference>
<dbReference type="SUPFAM" id="SSF55785">
    <property type="entry name" value="PYP-like sensor domain (PAS domain)"/>
    <property type="match status" value="1"/>
</dbReference>
<dbReference type="EMBL" id="CP016027">
    <property type="protein sequence ID" value="ANJ66356.1"/>
    <property type="molecule type" value="Genomic_DNA"/>
</dbReference>
<dbReference type="InterPro" id="IPR000014">
    <property type="entry name" value="PAS"/>
</dbReference>
<dbReference type="SUPFAM" id="SSF58104">
    <property type="entry name" value="Methyl-accepting chemotaxis protein (MCP) signaling domain"/>
    <property type="match status" value="1"/>
</dbReference>
<dbReference type="PROSITE" id="PS50111">
    <property type="entry name" value="CHEMOTAXIS_TRANSDUC_2"/>
    <property type="match status" value="1"/>
</dbReference>
<evidence type="ECO:0000259" key="13">
    <source>
        <dbReference type="PROSITE" id="PS50111"/>
    </source>
</evidence>
<dbReference type="InterPro" id="IPR003660">
    <property type="entry name" value="HAMP_dom"/>
</dbReference>
<keyword evidence="9 11" id="KW-0807">Transducer</keyword>
<dbReference type="CDD" id="cd00130">
    <property type="entry name" value="PAS"/>
    <property type="match status" value="1"/>
</dbReference>
<dbReference type="STRING" id="1860122.A9404_02245"/>
<proteinExistence type="inferred from homology"/>
<evidence type="ECO:0000256" key="4">
    <source>
        <dbReference type="ARBA" id="ARBA00022500"/>
    </source>
</evidence>